<name>A0A023BA19_GRENI</name>
<dbReference type="Pfam" id="PF01764">
    <property type="entry name" value="Lipase_3"/>
    <property type="match status" value="1"/>
</dbReference>
<organism evidence="2 3">
    <name type="scientific">Gregarina niphandrodes</name>
    <name type="common">Septate eugregarine</name>
    <dbReference type="NCBI Taxonomy" id="110365"/>
    <lineage>
        <taxon>Eukaryota</taxon>
        <taxon>Sar</taxon>
        <taxon>Alveolata</taxon>
        <taxon>Apicomplexa</taxon>
        <taxon>Conoidasida</taxon>
        <taxon>Gregarinasina</taxon>
        <taxon>Eugregarinorida</taxon>
        <taxon>Gregarinidae</taxon>
        <taxon>Gregarina</taxon>
    </lineage>
</organism>
<dbReference type="AlphaFoldDB" id="A0A023BA19"/>
<dbReference type="PANTHER" id="PTHR45856">
    <property type="entry name" value="ALPHA/BETA-HYDROLASES SUPERFAMILY PROTEIN"/>
    <property type="match status" value="1"/>
</dbReference>
<evidence type="ECO:0000313" key="2">
    <source>
        <dbReference type="EMBL" id="EZG77013.1"/>
    </source>
</evidence>
<dbReference type="VEuPathDB" id="CryptoDB:GNI_043360"/>
<dbReference type="EMBL" id="AFNH02000330">
    <property type="protein sequence ID" value="EZG77013.1"/>
    <property type="molecule type" value="Genomic_DNA"/>
</dbReference>
<protein>
    <submittedName>
        <fullName evidence="2">Lipase</fullName>
    </submittedName>
</protein>
<dbReference type="RefSeq" id="XP_011129540.1">
    <property type="nucleotide sequence ID" value="XM_011131238.1"/>
</dbReference>
<reference evidence="2" key="1">
    <citation type="submission" date="2013-12" db="EMBL/GenBank/DDBJ databases">
        <authorList>
            <person name="Omoto C.K."/>
            <person name="Sibley D."/>
            <person name="Venepally P."/>
            <person name="Hadjithomas M."/>
            <person name="Karamycheva S."/>
            <person name="Brunk B."/>
            <person name="Roos D."/>
            <person name="Caler E."/>
            <person name="Lorenzi H."/>
        </authorList>
    </citation>
    <scope>NUCLEOTIDE SEQUENCE</scope>
</reference>
<comment type="caution">
    <text evidence="2">The sequence shown here is derived from an EMBL/GenBank/DDBJ whole genome shotgun (WGS) entry which is preliminary data.</text>
</comment>
<feature type="domain" description="Fungal lipase-type" evidence="1">
    <location>
        <begin position="251"/>
        <end position="370"/>
    </location>
</feature>
<dbReference type="Gene3D" id="3.40.50.1820">
    <property type="entry name" value="alpha/beta hydrolase"/>
    <property type="match status" value="1"/>
</dbReference>
<sequence>MPSVEDSSLMGYGKGAKLSGAAETDAGVIIPLLASVVAKFFDDSSMGSKMRSVTDMVCQLSDAEAESKMFQDSVYFCFVEDIVAATLICGESEQSITCPKSLVEYAHTREDFPSTNCMVANSTLHTGTIPNVVNFSDDDLILPLLMVDLLRSSNEKMLPRFIPTKVSVQESLTYLLLYRSCIIAASYSRQPYLCGADKVNAPVLVPGWQLPLVLTLMPEGDPIFTAKDLKNDGVPLVFISQSNVSPCSFLITVRGTATMFEWIQDFEYWQTPFFANPKVKTHVGFTRILSSVLAALEDFLVAQSERNQCSCRNTHLFFTGHSLGAGVAQLLALHFADRYKSTQCPLDVSAVVFAPPRVFNDYGAAQWRRTVNGRVVLDSGDGLAYMPCYDGNSKAGWARCSRGHMPLPGRGRDHYSDNYGIVEINVEYVEKKGGKTLETLMQSLFPSGTTQDEPSVLSTLFSKLVELGIPGLGRIPSLGAMGASHVCSAACKFSQTACGGDFKWWCDKCPMLL</sequence>
<evidence type="ECO:0000259" key="1">
    <source>
        <dbReference type="Pfam" id="PF01764"/>
    </source>
</evidence>
<dbReference type="PANTHER" id="PTHR45856:SF11">
    <property type="entry name" value="FUNGAL LIPASE-LIKE DOMAIN-CONTAINING PROTEIN"/>
    <property type="match status" value="1"/>
</dbReference>
<dbReference type="eggNOG" id="ENOG502SE6D">
    <property type="taxonomic scope" value="Eukaryota"/>
</dbReference>
<dbReference type="Proteomes" id="UP000019763">
    <property type="component" value="Unassembled WGS sequence"/>
</dbReference>
<proteinExistence type="predicted"/>
<gene>
    <name evidence="2" type="ORF">GNI_043360</name>
</gene>
<dbReference type="OrthoDB" id="508212at2759"/>
<keyword evidence="3" id="KW-1185">Reference proteome</keyword>
<evidence type="ECO:0000313" key="3">
    <source>
        <dbReference type="Proteomes" id="UP000019763"/>
    </source>
</evidence>
<dbReference type="GO" id="GO:0006629">
    <property type="term" value="P:lipid metabolic process"/>
    <property type="evidence" value="ECO:0007669"/>
    <property type="project" value="InterPro"/>
</dbReference>
<dbReference type="InterPro" id="IPR002921">
    <property type="entry name" value="Fungal_lipase-type"/>
</dbReference>
<accession>A0A023BA19</accession>
<dbReference type="SUPFAM" id="SSF53474">
    <property type="entry name" value="alpha/beta-Hydrolases"/>
    <property type="match status" value="1"/>
</dbReference>
<dbReference type="GeneID" id="22911662"/>
<dbReference type="CDD" id="cd00519">
    <property type="entry name" value="Lipase_3"/>
    <property type="match status" value="1"/>
</dbReference>
<dbReference type="InterPro" id="IPR029058">
    <property type="entry name" value="AB_hydrolase_fold"/>
</dbReference>
<dbReference type="InterPro" id="IPR051218">
    <property type="entry name" value="Sec_MonoDiacylglyc_Lipase"/>
</dbReference>